<dbReference type="AlphaFoldDB" id="A0A8H4SPJ3"/>
<comment type="caution">
    <text evidence="1">The sequence shown here is derived from an EMBL/GenBank/DDBJ whole genome shotgun (WGS) entry which is preliminary data.</text>
</comment>
<evidence type="ECO:0000313" key="1">
    <source>
        <dbReference type="EMBL" id="KAF4943196.1"/>
    </source>
</evidence>
<evidence type="ECO:0000313" key="2">
    <source>
        <dbReference type="Proteomes" id="UP000622797"/>
    </source>
</evidence>
<dbReference type="EMBL" id="JABEXW010001651">
    <property type="protein sequence ID" value="KAF4943196.1"/>
    <property type="molecule type" value="Genomic_DNA"/>
</dbReference>
<reference evidence="1" key="2">
    <citation type="submission" date="2020-05" db="EMBL/GenBank/DDBJ databases">
        <authorList>
            <person name="Kim H.-S."/>
            <person name="Proctor R.H."/>
            <person name="Brown D.W."/>
        </authorList>
    </citation>
    <scope>NUCLEOTIDE SEQUENCE</scope>
    <source>
        <strain evidence="1">NRRL 20472</strain>
    </source>
</reference>
<keyword evidence="2" id="KW-1185">Reference proteome</keyword>
<accession>A0A8H4SPJ3</accession>
<sequence length="133" mass="14938">MISAFLSRLKNAQPEPKLINNQIFKSMIGIVETISTVLTNNPSDWIDSSTTASSPGTMSYLQFLALDPEILHDLTSTLHAFQDELDIKADQDAFNYTAEMIRNHQEYLLFEGGQLQELQSMIEFTEALLAPNV</sequence>
<organism evidence="1 2">
    <name type="scientific">Fusarium sarcochroum</name>
    <dbReference type="NCBI Taxonomy" id="1208366"/>
    <lineage>
        <taxon>Eukaryota</taxon>
        <taxon>Fungi</taxon>
        <taxon>Dikarya</taxon>
        <taxon>Ascomycota</taxon>
        <taxon>Pezizomycotina</taxon>
        <taxon>Sordariomycetes</taxon>
        <taxon>Hypocreomycetidae</taxon>
        <taxon>Hypocreales</taxon>
        <taxon>Nectriaceae</taxon>
        <taxon>Fusarium</taxon>
        <taxon>Fusarium lateritium species complex</taxon>
    </lineage>
</organism>
<protein>
    <submittedName>
        <fullName evidence="1">Uncharacterized protein</fullName>
    </submittedName>
</protein>
<dbReference type="Proteomes" id="UP000622797">
    <property type="component" value="Unassembled WGS sequence"/>
</dbReference>
<proteinExistence type="predicted"/>
<name>A0A8H4SPJ3_9HYPO</name>
<dbReference type="OrthoDB" id="5294021at2759"/>
<reference evidence="1" key="1">
    <citation type="journal article" date="2020" name="BMC Genomics">
        <title>Correction to: Identification and distribution of gene clusters required for synthesis of sphingolipid metabolism inhibitors in diverse species of the filamentous fungus Fusarium.</title>
        <authorList>
            <person name="Kim H.S."/>
            <person name="Lohmar J.M."/>
            <person name="Busman M."/>
            <person name="Brown D.W."/>
            <person name="Naumann T.A."/>
            <person name="Divon H.H."/>
            <person name="Lysoe E."/>
            <person name="Uhlig S."/>
            <person name="Proctor R.H."/>
        </authorList>
    </citation>
    <scope>NUCLEOTIDE SEQUENCE</scope>
    <source>
        <strain evidence="1">NRRL 20472</strain>
    </source>
</reference>
<gene>
    <name evidence="1" type="ORF">FSARC_14990</name>
</gene>